<proteinExistence type="predicted"/>
<dbReference type="Gene3D" id="2.60.40.10">
    <property type="entry name" value="Immunoglobulins"/>
    <property type="match status" value="1"/>
</dbReference>
<dbReference type="SMART" id="SM00089">
    <property type="entry name" value="PKD"/>
    <property type="match status" value="1"/>
</dbReference>
<dbReference type="Gene3D" id="2.60.120.200">
    <property type="match status" value="1"/>
</dbReference>
<dbReference type="GO" id="GO:0005975">
    <property type="term" value="P:carbohydrate metabolic process"/>
    <property type="evidence" value="ECO:0007669"/>
    <property type="project" value="UniProtKB-ARBA"/>
</dbReference>
<evidence type="ECO:0000313" key="4">
    <source>
        <dbReference type="Proteomes" id="UP000257127"/>
    </source>
</evidence>
<protein>
    <submittedName>
        <fullName evidence="3">T9SS C-terminal target domain-containing protein</fullName>
    </submittedName>
</protein>
<dbReference type="InterPro" id="IPR000601">
    <property type="entry name" value="PKD_dom"/>
</dbReference>
<dbReference type="EMBL" id="QURB01000001">
    <property type="protein sequence ID" value="RFC55909.1"/>
    <property type="molecule type" value="Genomic_DNA"/>
</dbReference>
<accession>A0A3E1F2C5</accession>
<gene>
    <name evidence="3" type="ORF">DXU93_02935</name>
</gene>
<dbReference type="CDD" id="cd00146">
    <property type="entry name" value="PKD"/>
    <property type="match status" value="1"/>
</dbReference>
<sequence>MILKHSILIFVLVNFFAGFSKAQIYETVLDQGTEQSTTTPFYSYYGYSYNQSIYLASEFLPAVQGTPTEISSISLYNVSGNVNSTDDWTILIGQTTKTDFSNGSDWVNSANLDTVFQGTVTANGANSWMELTLDTPFLWDGVSNIVVGFRDQRPGYTFSQISWGTYDVANTRSITTRNDGTVPNLQNPPTAQNTHQEVPKIKFQHINYVDCQTQNFTGTYDFNVNQTTLCENEMLRASFDGLSYVNGLSFQWQELNGGSWVDIANADSTVYESTMSQTTDLRLKISCAASSTDFYTTNQLITVNSSPNLTVNFNDVAYCAGNPAAIIASGADTYAWSPSNGLSNSNTALVNASPSNITSYTVTGTSANGCTSEETVKVSPIDQVVIDYSISSSNLCSAPAIVDLDVINLPSLTGSSTWEYTFLDENNATLAAWSSANSISINATTDSVYKVKYQVRSTECPSIIYESTLKDVIVGFGTDVDVEHYNCINLGGSIEAVNDFGQSIESLIYDNDLTDPNNVTDIAFSGDAEIINGRAVITPSATSSSGAIVISPSNQVLGPNNSMNVSFDLTADLPINNWGTGGADGITYSFADDINVNANNPHNGSGSKLRLSFDSADNSPNIAGIYLIYGQNNTNAPNPNGPNTLAYEGDISIWKDKTDIPVEFSIVNGLFSLTVNGTLVFDNVQLPNSYLTENTTSWEHAFSAGTGGDAMRHAVKNFSISTKSYEFGITTDATNAPTQWQSHGAFNNVQPATYYLWMRKDAASNCQKMVKEIDVINTNPVVDLGGNYNICEGDSLELDAQNPTSSYIWNGTNIVSQTRIVFDSGIYTVQVTDTLGCIGIGSTVVEVEESPNISGVDVVQQSTGVTVFNVQNAQNGYTYDWDFGDGNTINNGASSVNHFYATSGTYNAMVTVSNNCGDTTITREVVITSTLGLTDDENGETLKVYPNPTSDLFTVELGNTKSANISIYNTTSELVEEFNDVIKNIKVDTRNWSRGVYLVHISSKTKKVIKKLIVQ</sequence>
<comment type="caution">
    <text evidence="3">The sequence shown here is derived from an EMBL/GenBank/DDBJ whole genome shotgun (WGS) entry which is preliminary data.</text>
</comment>
<dbReference type="Pfam" id="PF18962">
    <property type="entry name" value="Por_Secre_tail"/>
    <property type="match status" value="1"/>
</dbReference>
<evidence type="ECO:0000259" key="2">
    <source>
        <dbReference type="PROSITE" id="PS50093"/>
    </source>
</evidence>
<name>A0A3E1F2C5_9FLAO</name>
<feature type="domain" description="PKD" evidence="2">
    <location>
        <begin position="868"/>
        <end position="934"/>
    </location>
</feature>
<evidence type="ECO:0000256" key="1">
    <source>
        <dbReference type="ARBA" id="ARBA00022729"/>
    </source>
</evidence>
<dbReference type="RefSeq" id="WP_116879744.1">
    <property type="nucleotide sequence ID" value="NZ_QURB01000001.1"/>
</dbReference>
<dbReference type="InterPro" id="IPR026444">
    <property type="entry name" value="Secre_tail"/>
</dbReference>
<dbReference type="AlphaFoldDB" id="A0A3E1F2C5"/>
<dbReference type="OrthoDB" id="869215at2"/>
<keyword evidence="1" id="KW-0732">Signal</keyword>
<dbReference type="PROSITE" id="PS50093">
    <property type="entry name" value="PKD"/>
    <property type="match status" value="1"/>
</dbReference>
<dbReference type="SUPFAM" id="SSF49299">
    <property type="entry name" value="PKD domain"/>
    <property type="match status" value="1"/>
</dbReference>
<reference evidence="3 4" key="1">
    <citation type="submission" date="2018-08" db="EMBL/GenBank/DDBJ databases">
        <title>The draft genome squence of Brumimicrobium sp. N62.</title>
        <authorList>
            <person name="Du Z.-J."/>
            <person name="Luo H.-R."/>
        </authorList>
    </citation>
    <scope>NUCLEOTIDE SEQUENCE [LARGE SCALE GENOMIC DNA]</scope>
    <source>
        <strain evidence="3 4">N62</strain>
    </source>
</reference>
<dbReference type="Pfam" id="PF18911">
    <property type="entry name" value="PKD_4"/>
    <property type="match status" value="1"/>
</dbReference>
<dbReference type="InterPro" id="IPR022409">
    <property type="entry name" value="PKD/Chitinase_dom"/>
</dbReference>
<dbReference type="Proteomes" id="UP000257127">
    <property type="component" value="Unassembled WGS sequence"/>
</dbReference>
<dbReference type="GO" id="GO:0004553">
    <property type="term" value="F:hydrolase activity, hydrolyzing O-glycosyl compounds"/>
    <property type="evidence" value="ECO:0007669"/>
    <property type="project" value="UniProtKB-ARBA"/>
</dbReference>
<evidence type="ECO:0000313" key="3">
    <source>
        <dbReference type="EMBL" id="RFC55909.1"/>
    </source>
</evidence>
<dbReference type="NCBIfam" id="TIGR04183">
    <property type="entry name" value="Por_Secre_tail"/>
    <property type="match status" value="1"/>
</dbReference>
<dbReference type="InterPro" id="IPR035986">
    <property type="entry name" value="PKD_dom_sf"/>
</dbReference>
<organism evidence="3 4">
    <name type="scientific">Brumimicrobium aurantiacum</name>
    <dbReference type="NCBI Taxonomy" id="1737063"/>
    <lineage>
        <taxon>Bacteria</taxon>
        <taxon>Pseudomonadati</taxon>
        <taxon>Bacteroidota</taxon>
        <taxon>Flavobacteriia</taxon>
        <taxon>Flavobacteriales</taxon>
        <taxon>Crocinitomicaceae</taxon>
        <taxon>Brumimicrobium</taxon>
    </lineage>
</organism>
<keyword evidence="4" id="KW-1185">Reference proteome</keyword>
<dbReference type="InterPro" id="IPR013783">
    <property type="entry name" value="Ig-like_fold"/>
</dbReference>
<dbReference type="InterPro" id="IPR013320">
    <property type="entry name" value="ConA-like_dom_sf"/>
</dbReference>
<dbReference type="SUPFAM" id="SSF49899">
    <property type="entry name" value="Concanavalin A-like lectins/glucanases"/>
    <property type="match status" value="1"/>
</dbReference>